<keyword evidence="1" id="KW-0472">Membrane</keyword>
<keyword evidence="1" id="KW-1133">Transmembrane helix</keyword>
<feature type="transmembrane region" description="Helical" evidence="1">
    <location>
        <begin position="61"/>
        <end position="80"/>
    </location>
</feature>
<sequence>MGKVTEAASNKAKEFWKKYRFRSFLVLFALYWIVVSPLMAAGGSLLDGDNPFSTFISEFRSNGAMILGLIIAGVLFWIIANVGDSGQCPNCNGKGRRDEWVNAKTPSGVCFTCNGNGKS</sequence>
<evidence type="ECO:0000313" key="2">
    <source>
        <dbReference type="EMBL" id="CAB5032172.1"/>
    </source>
</evidence>
<reference evidence="2" key="1">
    <citation type="submission" date="2020-05" db="EMBL/GenBank/DDBJ databases">
        <authorList>
            <person name="Chiriac C."/>
            <person name="Salcher M."/>
            <person name="Ghai R."/>
            <person name="Kavagutti S V."/>
        </authorList>
    </citation>
    <scope>NUCLEOTIDE SEQUENCE</scope>
</reference>
<evidence type="ECO:0000256" key="1">
    <source>
        <dbReference type="SAM" id="Phobius"/>
    </source>
</evidence>
<keyword evidence="1" id="KW-0812">Transmembrane</keyword>
<dbReference type="AlphaFoldDB" id="A0A6J7RU22"/>
<accession>A0A6J7RU22</accession>
<dbReference type="EMBL" id="CAFBPS010000084">
    <property type="protein sequence ID" value="CAB5032172.1"/>
    <property type="molecule type" value="Genomic_DNA"/>
</dbReference>
<protein>
    <submittedName>
        <fullName evidence="2">Unannotated protein</fullName>
    </submittedName>
</protein>
<proteinExistence type="predicted"/>
<organism evidence="2">
    <name type="scientific">freshwater metagenome</name>
    <dbReference type="NCBI Taxonomy" id="449393"/>
    <lineage>
        <taxon>unclassified sequences</taxon>
        <taxon>metagenomes</taxon>
        <taxon>ecological metagenomes</taxon>
    </lineage>
</organism>
<name>A0A6J7RU22_9ZZZZ</name>
<gene>
    <name evidence="2" type="ORF">UFOPK4134_01109</name>
</gene>
<feature type="transmembrane region" description="Helical" evidence="1">
    <location>
        <begin position="21"/>
        <end position="41"/>
    </location>
</feature>